<gene>
    <name evidence="1" type="ORF">ACFOEK_09130</name>
</gene>
<sequence length="84" mass="9379">MLGNTFEQCISIAFMAEEDHDYAAALSYLIKAMKLAHSAEEASQCKSAINICLNELEVQTPHTEELLILRKYCMDNPQSANILS</sequence>
<keyword evidence="2" id="KW-1185">Reference proteome</keyword>
<evidence type="ECO:0000313" key="1">
    <source>
        <dbReference type="EMBL" id="MFC3151187.1"/>
    </source>
</evidence>
<dbReference type="EMBL" id="JBHRSZ010000004">
    <property type="protein sequence ID" value="MFC3151187.1"/>
    <property type="molecule type" value="Genomic_DNA"/>
</dbReference>
<evidence type="ECO:0008006" key="3">
    <source>
        <dbReference type="Google" id="ProtNLM"/>
    </source>
</evidence>
<name>A0ABV7HBK4_9GAMM</name>
<dbReference type="Proteomes" id="UP001595476">
    <property type="component" value="Unassembled WGS sequence"/>
</dbReference>
<organism evidence="1 2">
    <name type="scientific">Litoribrevibacter euphylliae</name>
    <dbReference type="NCBI Taxonomy" id="1834034"/>
    <lineage>
        <taxon>Bacteria</taxon>
        <taxon>Pseudomonadati</taxon>
        <taxon>Pseudomonadota</taxon>
        <taxon>Gammaproteobacteria</taxon>
        <taxon>Oceanospirillales</taxon>
        <taxon>Oceanospirillaceae</taxon>
        <taxon>Litoribrevibacter</taxon>
    </lineage>
</organism>
<proteinExistence type="predicted"/>
<reference evidence="2" key="1">
    <citation type="journal article" date="2019" name="Int. J. Syst. Evol. Microbiol.">
        <title>The Global Catalogue of Microorganisms (GCM) 10K type strain sequencing project: providing services to taxonomists for standard genome sequencing and annotation.</title>
        <authorList>
            <consortium name="The Broad Institute Genomics Platform"/>
            <consortium name="The Broad Institute Genome Sequencing Center for Infectious Disease"/>
            <person name="Wu L."/>
            <person name="Ma J."/>
        </authorList>
    </citation>
    <scope>NUCLEOTIDE SEQUENCE [LARGE SCALE GENOMIC DNA]</scope>
    <source>
        <strain evidence="2">KCTC 52438</strain>
    </source>
</reference>
<comment type="caution">
    <text evidence="1">The sequence shown here is derived from an EMBL/GenBank/DDBJ whole genome shotgun (WGS) entry which is preliminary data.</text>
</comment>
<evidence type="ECO:0000313" key="2">
    <source>
        <dbReference type="Proteomes" id="UP001595476"/>
    </source>
</evidence>
<dbReference type="RefSeq" id="WP_386719482.1">
    <property type="nucleotide sequence ID" value="NZ_JBHRSZ010000004.1"/>
</dbReference>
<accession>A0ABV7HBK4</accession>
<protein>
    <recommendedName>
        <fullName evidence="3">Tetratricopeptide repeat protein</fullName>
    </recommendedName>
</protein>